<accession>A0A7Y9WES8</accession>
<proteinExistence type="predicted"/>
<comment type="caution">
    <text evidence="1">The sequence shown here is derived from an EMBL/GenBank/DDBJ whole genome shotgun (WGS) entry which is preliminary data.</text>
</comment>
<protein>
    <submittedName>
        <fullName evidence="1">Uncharacterized protein</fullName>
    </submittedName>
</protein>
<evidence type="ECO:0000313" key="1">
    <source>
        <dbReference type="EMBL" id="NYH19397.1"/>
    </source>
</evidence>
<dbReference type="AlphaFoldDB" id="A0A7Y9WES8"/>
<dbReference type="EMBL" id="JACCAU010000001">
    <property type="protein sequence ID" value="NYH19397.1"/>
    <property type="molecule type" value="Genomic_DNA"/>
</dbReference>
<gene>
    <name evidence="1" type="ORF">GGD41_006625</name>
</gene>
<sequence length="65" mass="7043">MQIEAGYSPKTAASIARMKGLCKRVRMTSISRSISSNNALGDEVVQPFVLDSRRLEMGDNVGGLE</sequence>
<organism evidence="1 2">
    <name type="scientific">Paraburkholderia bryophila</name>
    <dbReference type="NCBI Taxonomy" id="420952"/>
    <lineage>
        <taxon>Bacteria</taxon>
        <taxon>Pseudomonadati</taxon>
        <taxon>Pseudomonadota</taxon>
        <taxon>Betaproteobacteria</taxon>
        <taxon>Burkholderiales</taxon>
        <taxon>Burkholderiaceae</taxon>
        <taxon>Paraburkholderia</taxon>
    </lineage>
</organism>
<evidence type="ECO:0000313" key="2">
    <source>
        <dbReference type="Proteomes" id="UP000572540"/>
    </source>
</evidence>
<name>A0A7Y9WES8_9BURK</name>
<dbReference type="Proteomes" id="UP000572540">
    <property type="component" value="Unassembled WGS sequence"/>
</dbReference>
<reference evidence="1 2" key="1">
    <citation type="submission" date="2020-07" db="EMBL/GenBank/DDBJ databases">
        <title>Exploring microbial biodiversity for novel pathways involved in the catabolism of aromatic compounds derived from lignin.</title>
        <authorList>
            <person name="Elkins J."/>
        </authorList>
    </citation>
    <scope>NUCLEOTIDE SEQUENCE [LARGE SCALE GENOMIC DNA]</scope>
    <source>
        <strain evidence="1 2">H2C3B</strain>
    </source>
</reference>